<accession>A0ABZ1CEG8</accession>
<dbReference type="EMBL" id="CP139781">
    <property type="protein sequence ID" value="WRQ89618.1"/>
    <property type="molecule type" value="Genomic_DNA"/>
</dbReference>
<keyword evidence="2" id="KW-1185">Reference proteome</keyword>
<organism evidence="1 2">
    <name type="scientific">Actomonas aquatica</name>
    <dbReference type="NCBI Taxonomy" id="2866162"/>
    <lineage>
        <taxon>Bacteria</taxon>
        <taxon>Pseudomonadati</taxon>
        <taxon>Verrucomicrobiota</taxon>
        <taxon>Opitutia</taxon>
        <taxon>Opitutales</taxon>
        <taxon>Opitutaceae</taxon>
        <taxon>Actomonas</taxon>
    </lineage>
</organism>
<evidence type="ECO:0000313" key="2">
    <source>
        <dbReference type="Proteomes" id="UP000738431"/>
    </source>
</evidence>
<name>A0ABZ1CEG8_9BACT</name>
<evidence type="ECO:0000313" key="1">
    <source>
        <dbReference type="EMBL" id="WRQ89618.1"/>
    </source>
</evidence>
<proteinExistence type="predicted"/>
<dbReference type="Proteomes" id="UP000738431">
    <property type="component" value="Chromosome"/>
</dbReference>
<protein>
    <submittedName>
        <fullName evidence="1">Uncharacterized protein</fullName>
    </submittedName>
</protein>
<sequence length="135" mass="15000">MPLRKFDGALMAMVPVLTLRLDPENGVFDVYSGTRLAEVDVPYVPGQGRREITFAAGSEGAWLKGLVQADDNPLYVDENANGVDDDFEQAHLGRTLERTAQKSDRAKLIKEWRKLERALPPPALFVARPRPDPEG</sequence>
<gene>
    <name evidence="1" type="ORF">K1X11_009370</name>
</gene>
<dbReference type="RefSeq" id="WP_221029697.1">
    <property type="nucleotide sequence ID" value="NZ_CP139781.1"/>
</dbReference>
<reference evidence="1 2" key="1">
    <citation type="submission" date="2023-12" db="EMBL/GenBank/DDBJ databases">
        <title>Description of an unclassified Opitutus bacterium of Verrucomicrobiota.</title>
        <authorList>
            <person name="Zhang D.-F."/>
        </authorList>
    </citation>
    <scope>NUCLEOTIDE SEQUENCE [LARGE SCALE GENOMIC DNA]</scope>
    <source>
        <strain evidence="1 2">WL0086</strain>
    </source>
</reference>